<reference evidence="3" key="1">
    <citation type="submission" date="2020-05" db="EMBL/GenBank/DDBJ databases">
        <title>Identification of trans-AT polyketide cluster in two marine bacteria, producers of a novel glutaramide-containing polyketide sesbanimide D and analogs.</title>
        <authorList>
            <person name="Kacar D."/>
            <person name="Rodriguez P."/>
            <person name="Canedo L."/>
            <person name="Gonzalez E."/>
            <person name="Galan B."/>
            <person name="De La Calle F."/>
            <person name="Garcia J.L."/>
        </authorList>
    </citation>
    <scope>NUCLEOTIDE SEQUENCE</scope>
    <source>
        <strain evidence="3">PHM038</strain>
    </source>
</reference>
<dbReference type="Pfam" id="PF00582">
    <property type="entry name" value="Usp"/>
    <property type="match status" value="1"/>
</dbReference>
<dbReference type="Proteomes" id="UP000598467">
    <property type="component" value="Unassembled WGS sequence"/>
</dbReference>
<evidence type="ECO:0000313" key="3">
    <source>
        <dbReference type="EMBL" id="MBD1547416.1"/>
    </source>
</evidence>
<dbReference type="PANTHER" id="PTHR46268">
    <property type="entry name" value="STRESS RESPONSE PROTEIN NHAX"/>
    <property type="match status" value="1"/>
</dbReference>
<comment type="similarity">
    <text evidence="1">Belongs to the universal stress protein A family.</text>
</comment>
<dbReference type="PANTHER" id="PTHR46268:SF15">
    <property type="entry name" value="UNIVERSAL STRESS PROTEIN HP_0031"/>
    <property type="match status" value="1"/>
</dbReference>
<comment type="caution">
    <text evidence="3">The sequence shown here is derived from an EMBL/GenBank/DDBJ whole genome shotgun (WGS) entry which is preliminary data.</text>
</comment>
<dbReference type="CDD" id="cd00293">
    <property type="entry name" value="USP-like"/>
    <property type="match status" value="1"/>
</dbReference>
<organism evidence="3 4">
    <name type="scientific">Roseibium aggregatum</name>
    <dbReference type="NCBI Taxonomy" id="187304"/>
    <lineage>
        <taxon>Bacteria</taxon>
        <taxon>Pseudomonadati</taxon>
        <taxon>Pseudomonadota</taxon>
        <taxon>Alphaproteobacteria</taxon>
        <taxon>Hyphomicrobiales</taxon>
        <taxon>Stappiaceae</taxon>
        <taxon>Roseibium</taxon>
    </lineage>
</organism>
<evidence type="ECO:0000256" key="1">
    <source>
        <dbReference type="ARBA" id="ARBA00008791"/>
    </source>
</evidence>
<dbReference type="RefSeq" id="WP_190292177.1">
    <property type="nucleotide sequence ID" value="NZ_JABFCZ010000015.1"/>
</dbReference>
<dbReference type="Gene3D" id="3.40.50.12370">
    <property type="match status" value="1"/>
</dbReference>
<dbReference type="SUPFAM" id="SSF52402">
    <property type="entry name" value="Adenine nucleotide alpha hydrolases-like"/>
    <property type="match status" value="2"/>
</dbReference>
<protein>
    <submittedName>
        <fullName evidence="3">Universal stress protein</fullName>
    </submittedName>
</protein>
<proteinExistence type="inferred from homology"/>
<dbReference type="AlphaFoldDB" id="A0A926S6D3"/>
<feature type="domain" description="UspA" evidence="2">
    <location>
        <begin position="214"/>
        <end position="279"/>
    </location>
</feature>
<sequence>MSFKTVLAVVDYRSDLRENLQGAIRIARWFEAHLAVLLVGEVEPLPFYGYGSLGYTEIWVKEGEERAAALKQAAEDVEAMLAGEGLSFDVRAHQAIVAREDNLVARHAIYADLTILQRSGKDELSRVERQAIDGALFDTGRPLLFLPAGDAPETIGTNVMVAWNSRAEAAEAVSDALPILQLAGKVTLTVIDPVSGPDDHGELPGADMALVLARHGVTVEVRTVAAGNRAVSEVLQDEAAALGADLIVMGAYGHMRMRENIIGGTTRDMLEEAKVPLFLAH</sequence>
<accession>A0A926S6D3</accession>
<dbReference type="EMBL" id="JABFCZ010000015">
    <property type="protein sequence ID" value="MBD1547416.1"/>
    <property type="molecule type" value="Genomic_DNA"/>
</dbReference>
<evidence type="ECO:0000259" key="2">
    <source>
        <dbReference type="Pfam" id="PF00582"/>
    </source>
</evidence>
<gene>
    <name evidence="3" type="ORF">HK439_14200</name>
</gene>
<evidence type="ECO:0000313" key="4">
    <source>
        <dbReference type="Proteomes" id="UP000598467"/>
    </source>
</evidence>
<dbReference type="InterPro" id="IPR006016">
    <property type="entry name" value="UspA"/>
</dbReference>
<name>A0A926S6D3_9HYPH</name>